<accession>A0A517QRL3</accession>
<feature type="signal peptide" evidence="2">
    <location>
        <begin position="1"/>
        <end position="45"/>
    </location>
</feature>
<organism evidence="3 4">
    <name type="scientific">Thalassoglobus polymorphus</name>
    <dbReference type="NCBI Taxonomy" id="2527994"/>
    <lineage>
        <taxon>Bacteria</taxon>
        <taxon>Pseudomonadati</taxon>
        <taxon>Planctomycetota</taxon>
        <taxon>Planctomycetia</taxon>
        <taxon>Planctomycetales</taxon>
        <taxon>Planctomycetaceae</taxon>
        <taxon>Thalassoglobus</taxon>
    </lineage>
</organism>
<dbReference type="Proteomes" id="UP000315724">
    <property type="component" value="Chromosome"/>
</dbReference>
<feature type="transmembrane region" description="Helical" evidence="1">
    <location>
        <begin position="306"/>
        <end position="325"/>
    </location>
</feature>
<evidence type="ECO:0000313" key="4">
    <source>
        <dbReference type="Proteomes" id="UP000315724"/>
    </source>
</evidence>
<dbReference type="RefSeq" id="WP_145201940.1">
    <property type="nucleotide sequence ID" value="NZ_CP036267.1"/>
</dbReference>
<evidence type="ECO:0000256" key="2">
    <source>
        <dbReference type="SAM" id="SignalP"/>
    </source>
</evidence>
<dbReference type="AlphaFoldDB" id="A0A517QRL3"/>
<evidence type="ECO:0000256" key="1">
    <source>
        <dbReference type="SAM" id="Phobius"/>
    </source>
</evidence>
<name>A0A517QRL3_9PLAN</name>
<dbReference type="KEGG" id="tpol:Mal48_35260"/>
<gene>
    <name evidence="3" type="ORF">Mal48_35260</name>
</gene>
<keyword evidence="4" id="KW-1185">Reference proteome</keyword>
<protein>
    <submittedName>
        <fullName evidence="3">Uncharacterized protein</fullName>
    </submittedName>
</protein>
<keyword evidence="1" id="KW-0812">Transmembrane</keyword>
<sequence precursor="true">MSHFIKSLTSFPVGQRSASTACKFQTGFSFLAVIGFLSLSSLAHAQFVDAKPAATDSITPNAKELPTLKFEPSVRVILKSKLGVIVRGQMLSLTSDSALVVPDRSRFRNPGGIDYLFEKLDSLNLPDANLKWTQGEIAEEFMVKVSKSEDVAIANLTQFHLALEEKSPKPPMPETEPEGDEKIMVMQPAKPSNAGEPTVTIICGNCMKKVSLTSKSGQECPHCGILWDNSPVNKSDFMPVEEPGIAMTDSTNINDAVQGNGADVQNLRQPAIGRAPVAQAGQPVAVPPPIQSQAQPVELTMENLPIWMKVSIFFVCFGIMYYAFFHVR</sequence>
<dbReference type="EMBL" id="CP036267">
    <property type="protein sequence ID" value="QDT34266.1"/>
    <property type="molecule type" value="Genomic_DNA"/>
</dbReference>
<reference evidence="3 4" key="1">
    <citation type="submission" date="2019-02" db="EMBL/GenBank/DDBJ databases">
        <title>Deep-cultivation of Planctomycetes and their phenomic and genomic characterization uncovers novel biology.</title>
        <authorList>
            <person name="Wiegand S."/>
            <person name="Jogler M."/>
            <person name="Boedeker C."/>
            <person name="Pinto D."/>
            <person name="Vollmers J."/>
            <person name="Rivas-Marin E."/>
            <person name="Kohn T."/>
            <person name="Peeters S.H."/>
            <person name="Heuer A."/>
            <person name="Rast P."/>
            <person name="Oberbeckmann S."/>
            <person name="Bunk B."/>
            <person name="Jeske O."/>
            <person name="Meyerdierks A."/>
            <person name="Storesund J.E."/>
            <person name="Kallscheuer N."/>
            <person name="Luecker S."/>
            <person name="Lage O.M."/>
            <person name="Pohl T."/>
            <person name="Merkel B.J."/>
            <person name="Hornburger P."/>
            <person name="Mueller R.-W."/>
            <person name="Bruemmer F."/>
            <person name="Labrenz M."/>
            <person name="Spormann A.M."/>
            <person name="Op den Camp H."/>
            <person name="Overmann J."/>
            <person name="Amann R."/>
            <person name="Jetten M.S.M."/>
            <person name="Mascher T."/>
            <person name="Medema M.H."/>
            <person name="Devos D.P."/>
            <person name="Kaster A.-K."/>
            <person name="Ovreas L."/>
            <person name="Rohde M."/>
            <person name="Galperin M.Y."/>
            <person name="Jogler C."/>
        </authorList>
    </citation>
    <scope>NUCLEOTIDE SEQUENCE [LARGE SCALE GENOMIC DNA]</scope>
    <source>
        <strain evidence="3 4">Mal48</strain>
    </source>
</reference>
<evidence type="ECO:0000313" key="3">
    <source>
        <dbReference type="EMBL" id="QDT34266.1"/>
    </source>
</evidence>
<keyword evidence="2" id="KW-0732">Signal</keyword>
<feature type="chain" id="PRO_5021894857" evidence="2">
    <location>
        <begin position="46"/>
        <end position="328"/>
    </location>
</feature>
<keyword evidence="1" id="KW-1133">Transmembrane helix</keyword>
<dbReference type="OrthoDB" id="9892973at2"/>
<keyword evidence="1" id="KW-0472">Membrane</keyword>
<proteinExistence type="predicted"/>